<evidence type="ECO:0000256" key="1">
    <source>
        <dbReference type="SAM" id="MobiDB-lite"/>
    </source>
</evidence>
<dbReference type="Pfam" id="PF11155">
    <property type="entry name" value="DUF2935"/>
    <property type="match status" value="1"/>
</dbReference>
<evidence type="ECO:0008006" key="4">
    <source>
        <dbReference type="Google" id="ProtNLM"/>
    </source>
</evidence>
<dbReference type="OrthoDB" id="1807405at2"/>
<protein>
    <recommendedName>
        <fullName evidence="4">DUF2935 domain-containing protein</fullName>
    </recommendedName>
</protein>
<feature type="region of interest" description="Disordered" evidence="1">
    <location>
        <begin position="81"/>
        <end position="103"/>
    </location>
</feature>
<comment type="caution">
    <text evidence="2">The sequence shown here is derived from an EMBL/GenBank/DDBJ whole genome shotgun (WGS) entry which is preliminary data.</text>
</comment>
<name>A0A2T0B4X0_9CLOT</name>
<evidence type="ECO:0000313" key="2">
    <source>
        <dbReference type="EMBL" id="PRR78934.1"/>
    </source>
</evidence>
<proteinExistence type="predicted"/>
<dbReference type="RefSeq" id="WP_106063390.1">
    <property type="nucleotide sequence ID" value="NZ_PVXO01000034.1"/>
</dbReference>
<reference evidence="2 3" key="1">
    <citation type="submission" date="2018-03" db="EMBL/GenBank/DDBJ databases">
        <title>Genome sequence of Clostridium liquoris DSM 100320.</title>
        <authorList>
            <person name="Poehlein A."/>
            <person name="Daniel R."/>
        </authorList>
    </citation>
    <scope>NUCLEOTIDE SEQUENCE [LARGE SCALE GENOMIC DNA]</scope>
    <source>
        <strain evidence="2 3">DSM 100320</strain>
    </source>
</reference>
<evidence type="ECO:0000313" key="3">
    <source>
        <dbReference type="Proteomes" id="UP000239706"/>
    </source>
</evidence>
<dbReference type="Gene3D" id="1.20.1260.120">
    <property type="entry name" value="Protein of unknown function DUF2935"/>
    <property type="match status" value="1"/>
</dbReference>
<dbReference type="Proteomes" id="UP000239706">
    <property type="component" value="Unassembled WGS sequence"/>
</dbReference>
<dbReference type="EMBL" id="PVXO01000034">
    <property type="protein sequence ID" value="PRR78934.1"/>
    <property type="molecule type" value="Genomic_DNA"/>
</dbReference>
<keyword evidence="3" id="KW-1185">Reference proteome</keyword>
<dbReference type="SUPFAM" id="SSF158430">
    <property type="entry name" value="Bacillus cereus metalloprotein-like"/>
    <property type="match status" value="1"/>
</dbReference>
<dbReference type="InterPro" id="IPR021328">
    <property type="entry name" value="CotB-like"/>
</dbReference>
<dbReference type="AlphaFoldDB" id="A0A2T0B4X0"/>
<gene>
    <name evidence="2" type="ORF">CLLI_12730</name>
</gene>
<organism evidence="2 3">
    <name type="scientific">Clostridium liquoris</name>
    <dbReference type="NCBI Taxonomy" id="1289519"/>
    <lineage>
        <taxon>Bacteria</taxon>
        <taxon>Bacillati</taxon>
        <taxon>Bacillota</taxon>
        <taxon>Clostridia</taxon>
        <taxon>Eubacteriales</taxon>
        <taxon>Clostridiaceae</taxon>
        <taxon>Clostridium</taxon>
    </lineage>
</organism>
<sequence length="278" mass="32766">MNNYPMLGMCNSCMYNMCCPMMQGTMNMVPGMYPISPIPPNGMNFPMTPMARINMEEDMLLPNMNLMREIMNDTMDEKDLDISKEETLSRDHNLKEDKENTSKDEDITVNADNIELAENHTDENTLTRNEAHIPETNLYCYTLVNNLNCVFNELMLWTEISSEHPIFIKTVASLTKKNLPKEIENRLMEVNKMFSNLHMKVQDLRKRVTSSSLQLPYIVMELNKIMKEFFKYDNYFLKLLADLIKYGMEDKIWQALLHHITHEQKFMYELFQNIDKQV</sequence>
<accession>A0A2T0B4X0</accession>